<dbReference type="Pfam" id="PF08241">
    <property type="entry name" value="Methyltransf_11"/>
    <property type="match status" value="1"/>
</dbReference>
<sequence length="239" mass="27822">MTFKQKIGALIIKSAPVSPEIISILRGELRAFRNRLNYRLNPFKKAAVKKITNAANISLNVGCGPFGHDGWVNVDLMALKNVSFTYDTRKHLPFKDNTVERIRVEHFFEHIDKSFEAPFFLEECKRVMKPGAVLRIAVPDVEKFINAYYLNDEVSWKALGYDINNLPNGFDTKIAILNHIFRQDGEHKYAYDWEAMHFLLTKHGFKNITRQQYRQSLDEQLIEDQFNHSNHSLYVDCVK</sequence>
<dbReference type="RefSeq" id="WP_129875868.1">
    <property type="nucleotide sequence ID" value="NZ_SEWG01000002.1"/>
</dbReference>
<name>A0A4Q5LQ89_9SPHI</name>
<dbReference type="SUPFAM" id="SSF53335">
    <property type="entry name" value="S-adenosyl-L-methionine-dependent methyltransferases"/>
    <property type="match status" value="1"/>
</dbReference>
<dbReference type="Gene3D" id="3.40.50.150">
    <property type="entry name" value="Vaccinia Virus protein VP39"/>
    <property type="match status" value="1"/>
</dbReference>
<organism evidence="2 3">
    <name type="scientific">Mucilaginibacter terrigena</name>
    <dbReference type="NCBI Taxonomy" id="2492395"/>
    <lineage>
        <taxon>Bacteria</taxon>
        <taxon>Pseudomonadati</taxon>
        <taxon>Bacteroidota</taxon>
        <taxon>Sphingobacteriia</taxon>
        <taxon>Sphingobacteriales</taxon>
        <taxon>Sphingobacteriaceae</taxon>
        <taxon>Mucilaginibacter</taxon>
    </lineage>
</organism>
<dbReference type="AlphaFoldDB" id="A0A4Q5LQ89"/>
<accession>A0A4Q5LQ89</accession>
<proteinExistence type="predicted"/>
<reference evidence="2 3" key="1">
    <citation type="submission" date="2019-02" db="EMBL/GenBank/DDBJ databases">
        <title>Bacterial novel species Mucilaginibacter sp. 17JY9-4 isolated from soil.</title>
        <authorList>
            <person name="Jung H.-Y."/>
        </authorList>
    </citation>
    <scope>NUCLEOTIDE SEQUENCE [LARGE SCALE GENOMIC DNA]</scope>
    <source>
        <strain evidence="2 3">17JY9-4</strain>
    </source>
</reference>
<dbReference type="OrthoDB" id="64188at2"/>
<keyword evidence="3" id="KW-1185">Reference proteome</keyword>
<evidence type="ECO:0000313" key="2">
    <source>
        <dbReference type="EMBL" id="RYU91611.1"/>
    </source>
</evidence>
<dbReference type="GO" id="GO:0008757">
    <property type="term" value="F:S-adenosylmethionine-dependent methyltransferase activity"/>
    <property type="evidence" value="ECO:0007669"/>
    <property type="project" value="InterPro"/>
</dbReference>
<keyword evidence="2" id="KW-0808">Transferase</keyword>
<protein>
    <submittedName>
        <fullName evidence="2">Methyltransferase domain-containing protein</fullName>
    </submittedName>
</protein>
<dbReference type="EMBL" id="SEWG01000002">
    <property type="protein sequence ID" value="RYU91611.1"/>
    <property type="molecule type" value="Genomic_DNA"/>
</dbReference>
<evidence type="ECO:0000259" key="1">
    <source>
        <dbReference type="Pfam" id="PF08241"/>
    </source>
</evidence>
<feature type="domain" description="Methyltransferase type 11" evidence="1">
    <location>
        <begin position="90"/>
        <end position="134"/>
    </location>
</feature>
<dbReference type="GO" id="GO:0032259">
    <property type="term" value="P:methylation"/>
    <property type="evidence" value="ECO:0007669"/>
    <property type="project" value="UniProtKB-KW"/>
</dbReference>
<dbReference type="InterPro" id="IPR013216">
    <property type="entry name" value="Methyltransf_11"/>
</dbReference>
<dbReference type="InterPro" id="IPR029063">
    <property type="entry name" value="SAM-dependent_MTases_sf"/>
</dbReference>
<keyword evidence="2" id="KW-0489">Methyltransferase</keyword>
<dbReference type="Proteomes" id="UP000293331">
    <property type="component" value="Unassembled WGS sequence"/>
</dbReference>
<evidence type="ECO:0000313" key="3">
    <source>
        <dbReference type="Proteomes" id="UP000293331"/>
    </source>
</evidence>
<comment type="caution">
    <text evidence="2">The sequence shown here is derived from an EMBL/GenBank/DDBJ whole genome shotgun (WGS) entry which is preliminary data.</text>
</comment>
<gene>
    <name evidence="2" type="ORF">EWM62_06640</name>
</gene>